<dbReference type="GO" id="GO:0005634">
    <property type="term" value="C:nucleus"/>
    <property type="evidence" value="ECO:0007669"/>
    <property type="project" value="TreeGrafter"/>
</dbReference>
<dbReference type="AlphaFoldDB" id="A0A9C6WVQ7"/>
<evidence type="ECO:0000256" key="1">
    <source>
        <dbReference type="SAM" id="MobiDB-lite"/>
    </source>
</evidence>
<feature type="region of interest" description="Disordered" evidence="1">
    <location>
        <begin position="126"/>
        <end position="165"/>
    </location>
</feature>
<dbReference type="GeneID" id="113212704"/>
<dbReference type="PANTHER" id="PTHR23186">
    <property type="entry name" value="RETINOIC ACID-INDUCED PROTEIN 2"/>
    <property type="match status" value="1"/>
</dbReference>
<dbReference type="KEGG" id="foc:113212704"/>
<reference evidence="3" key="1">
    <citation type="submission" date="2025-08" db="UniProtKB">
        <authorList>
            <consortium name="RefSeq"/>
        </authorList>
    </citation>
    <scope>IDENTIFICATION</scope>
    <source>
        <tissue evidence="3">Whole organism</tissue>
    </source>
</reference>
<dbReference type="PANTHER" id="PTHR23186:SF4">
    <property type="entry name" value="GH22790P"/>
    <property type="match status" value="1"/>
</dbReference>
<gene>
    <name evidence="3" type="primary">LOC113212704</name>
</gene>
<organism evidence="2 3">
    <name type="scientific">Frankliniella occidentalis</name>
    <name type="common">Western flower thrips</name>
    <name type="synonym">Euthrips occidentalis</name>
    <dbReference type="NCBI Taxonomy" id="133901"/>
    <lineage>
        <taxon>Eukaryota</taxon>
        <taxon>Metazoa</taxon>
        <taxon>Ecdysozoa</taxon>
        <taxon>Arthropoda</taxon>
        <taxon>Hexapoda</taxon>
        <taxon>Insecta</taxon>
        <taxon>Pterygota</taxon>
        <taxon>Neoptera</taxon>
        <taxon>Paraneoptera</taxon>
        <taxon>Thysanoptera</taxon>
        <taxon>Terebrantia</taxon>
        <taxon>Thripoidea</taxon>
        <taxon>Thripidae</taxon>
        <taxon>Frankliniella</taxon>
    </lineage>
</organism>
<feature type="region of interest" description="Disordered" evidence="1">
    <location>
        <begin position="1"/>
        <end position="20"/>
    </location>
</feature>
<dbReference type="InterPro" id="IPR026092">
    <property type="entry name" value="RAI2/SOBP"/>
</dbReference>
<sequence length="194" mass="19719">MKGKPAPAAGPAATTEQLLEQPPLCLTRHIKKEPSDEEIKDYAETAMNELLSWYGYDKLDRREAQNLSLRGGPGATLGALGPLHRLPPHLASALASAAKAAAAAAVDPGGATAMAAGAAASTAGDADCSSDLEATSSASGAAHRRGSTGSSQGSPTRTETAAGAGEGSMICSWRMGKRRLFKVPVVLGITLRAI</sequence>
<accession>A0A9C6WVQ7</accession>
<dbReference type="RefSeq" id="XP_052119975.1">
    <property type="nucleotide sequence ID" value="XM_052264015.1"/>
</dbReference>
<proteinExistence type="predicted"/>
<evidence type="ECO:0000313" key="3">
    <source>
        <dbReference type="RefSeq" id="XP_052119975.1"/>
    </source>
</evidence>
<dbReference type="Proteomes" id="UP000504606">
    <property type="component" value="Unplaced"/>
</dbReference>
<evidence type="ECO:0000313" key="2">
    <source>
        <dbReference type="Proteomes" id="UP000504606"/>
    </source>
</evidence>
<keyword evidence="2" id="KW-1185">Reference proteome</keyword>
<feature type="compositionally biased region" description="Low complexity" evidence="1">
    <location>
        <begin position="134"/>
        <end position="151"/>
    </location>
</feature>
<dbReference type="OrthoDB" id="8197230at2759"/>
<name>A0A9C6WVQ7_FRAOC</name>
<feature type="compositionally biased region" description="Low complexity" evidence="1">
    <location>
        <begin position="1"/>
        <end position="13"/>
    </location>
</feature>
<protein>
    <submittedName>
        <fullName evidence="3">Mucin-19-like</fullName>
    </submittedName>
</protein>
<dbReference type="GO" id="GO:0048513">
    <property type="term" value="P:animal organ development"/>
    <property type="evidence" value="ECO:0007669"/>
    <property type="project" value="TreeGrafter"/>
</dbReference>